<evidence type="ECO:0000313" key="2">
    <source>
        <dbReference type="Proteomes" id="UP001364617"/>
    </source>
</evidence>
<proteinExistence type="predicted"/>
<sequence length="188" mass="21538">MSDTGEEDPADEMSQQKLVNELKQSIEELNSGFDKNHQTLTGQIKKLNDITDELEKTTVGSLMRSGNRIAAVLDLGLTKPMIQHLRVIYNTIKELQQMKEDSDHNKEMLRSVRSAKLEKVGKTLELHKQLNGTKDTLLQDLDHYKITGQNETKAESETLIRRMRETAKQFQKIVNEIKSAKEYVDKLV</sequence>
<dbReference type="Proteomes" id="UP001364617">
    <property type="component" value="Unassembled WGS sequence"/>
</dbReference>
<name>A0AAN9DTS6_9TELE</name>
<accession>A0AAN9DTS6</accession>
<evidence type="ECO:0000313" key="1">
    <source>
        <dbReference type="EMBL" id="KAK7177180.1"/>
    </source>
</evidence>
<comment type="caution">
    <text evidence="1">The sequence shown here is derived from an EMBL/GenBank/DDBJ whole genome shotgun (WGS) entry which is preliminary data.</text>
</comment>
<dbReference type="EMBL" id="JAYKXH010000001">
    <property type="protein sequence ID" value="KAK7177180.1"/>
    <property type="molecule type" value="Genomic_DNA"/>
</dbReference>
<protein>
    <submittedName>
        <fullName evidence="1">Uncharacterized protein</fullName>
    </submittedName>
</protein>
<keyword evidence="2" id="KW-1185">Reference proteome</keyword>
<reference evidence="1 2" key="1">
    <citation type="submission" date="2024-02" db="EMBL/GenBank/DDBJ databases">
        <title>Chromosome-level genome assembly of the Eurasian Minnow (Phoxinus phoxinus).</title>
        <authorList>
            <person name="Oriowo T.O."/>
            <person name="Martin S."/>
            <person name="Stange M."/>
            <person name="Chrysostomakis Y."/>
            <person name="Brown T."/>
            <person name="Winkler S."/>
            <person name="Kukowka S."/>
            <person name="Myers E.W."/>
            <person name="Bohne A."/>
        </authorList>
    </citation>
    <scope>NUCLEOTIDE SEQUENCE [LARGE SCALE GENOMIC DNA]</scope>
    <source>
        <strain evidence="1">ZFMK-TIS-60720</strain>
        <tissue evidence="1">Whole Organism</tissue>
    </source>
</reference>
<organism evidence="1 2">
    <name type="scientific">Phoxinus phoxinus</name>
    <name type="common">Eurasian minnow</name>
    <dbReference type="NCBI Taxonomy" id="58324"/>
    <lineage>
        <taxon>Eukaryota</taxon>
        <taxon>Metazoa</taxon>
        <taxon>Chordata</taxon>
        <taxon>Craniata</taxon>
        <taxon>Vertebrata</taxon>
        <taxon>Euteleostomi</taxon>
        <taxon>Actinopterygii</taxon>
        <taxon>Neopterygii</taxon>
        <taxon>Teleostei</taxon>
        <taxon>Ostariophysi</taxon>
        <taxon>Cypriniformes</taxon>
        <taxon>Leuciscidae</taxon>
        <taxon>Phoxininae</taxon>
        <taxon>Phoxinus</taxon>
    </lineage>
</organism>
<gene>
    <name evidence="1" type="ORF">R3I93_001226</name>
</gene>
<dbReference type="AlphaFoldDB" id="A0AAN9DTS6"/>